<reference evidence="2" key="1">
    <citation type="submission" date="2021-04" db="EMBL/GenBank/DDBJ databases">
        <authorList>
            <person name="Zhang D.-C."/>
        </authorList>
    </citation>
    <scope>NUCLEOTIDE SEQUENCE</scope>
    <source>
        <strain evidence="2">CGMCC 1.15697</strain>
    </source>
</reference>
<dbReference type="Pfam" id="PF01575">
    <property type="entry name" value="MaoC_dehydratas"/>
    <property type="match status" value="1"/>
</dbReference>
<dbReference type="EMBL" id="JAGMWN010000002">
    <property type="protein sequence ID" value="MBP5856304.1"/>
    <property type="molecule type" value="Genomic_DNA"/>
</dbReference>
<sequence length="148" mass="16471">MGRYIDDFTVGETFTTRAGTLDEATIIAFAQDYDPQQIHTDPVYAAEQGPFGRVIASGFQTLAFSFRLYLDLGHFVGTGLAGPGMDEVRWLKPVFAGDALTSRMTVLEARPSQSKPDRGFLRLGIEVRNQNDETVATYQSMTMLKRRP</sequence>
<dbReference type="SUPFAM" id="SSF54637">
    <property type="entry name" value="Thioesterase/thiol ester dehydrase-isomerase"/>
    <property type="match status" value="1"/>
</dbReference>
<proteinExistence type="predicted"/>
<feature type="domain" description="MaoC-like" evidence="1">
    <location>
        <begin position="10"/>
        <end position="112"/>
    </location>
</feature>
<dbReference type="InterPro" id="IPR052342">
    <property type="entry name" value="MCH/BMMD"/>
</dbReference>
<comment type="caution">
    <text evidence="2">The sequence shown here is derived from an EMBL/GenBank/DDBJ whole genome shotgun (WGS) entry which is preliminary data.</text>
</comment>
<dbReference type="Gene3D" id="3.10.129.10">
    <property type="entry name" value="Hotdog Thioesterase"/>
    <property type="match status" value="1"/>
</dbReference>
<keyword evidence="3" id="KW-1185">Reference proteome</keyword>
<dbReference type="PANTHER" id="PTHR43664:SF1">
    <property type="entry name" value="BETA-METHYLMALYL-COA DEHYDRATASE"/>
    <property type="match status" value="1"/>
</dbReference>
<dbReference type="AlphaFoldDB" id="A0A8J7S088"/>
<name>A0A8J7S088_9PROT</name>
<gene>
    <name evidence="2" type="ORF">KAJ83_04740</name>
</gene>
<dbReference type="InterPro" id="IPR029069">
    <property type="entry name" value="HotDog_dom_sf"/>
</dbReference>
<dbReference type="InterPro" id="IPR002539">
    <property type="entry name" value="MaoC-like_dom"/>
</dbReference>
<accession>A0A8J7S088</accession>
<dbReference type="Proteomes" id="UP000672602">
    <property type="component" value="Unassembled WGS sequence"/>
</dbReference>
<evidence type="ECO:0000259" key="1">
    <source>
        <dbReference type="Pfam" id="PF01575"/>
    </source>
</evidence>
<organism evidence="2 3">
    <name type="scientific">Marivibrio halodurans</name>
    <dbReference type="NCBI Taxonomy" id="2039722"/>
    <lineage>
        <taxon>Bacteria</taxon>
        <taxon>Pseudomonadati</taxon>
        <taxon>Pseudomonadota</taxon>
        <taxon>Alphaproteobacteria</taxon>
        <taxon>Rhodospirillales</taxon>
        <taxon>Rhodospirillaceae</taxon>
        <taxon>Marivibrio</taxon>
    </lineage>
</organism>
<dbReference type="PANTHER" id="PTHR43664">
    <property type="entry name" value="MONOAMINE OXIDASE-RELATED"/>
    <property type="match status" value="1"/>
</dbReference>
<evidence type="ECO:0000313" key="3">
    <source>
        <dbReference type="Proteomes" id="UP000672602"/>
    </source>
</evidence>
<evidence type="ECO:0000313" key="2">
    <source>
        <dbReference type="EMBL" id="MBP5856304.1"/>
    </source>
</evidence>
<dbReference type="CDD" id="cd03454">
    <property type="entry name" value="YdeM"/>
    <property type="match status" value="1"/>
</dbReference>
<protein>
    <submittedName>
        <fullName evidence="2">MaoC family dehydratase</fullName>
    </submittedName>
</protein>